<comment type="subcellular location">
    <subcellularLocation>
        <location evidence="1">Membrane</location>
        <topology evidence="1">Multi-pass membrane protein</topology>
    </subcellularLocation>
</comment>
<dbReference type="GO" id="GO:0051117">
    <property type="term" value="F:ATPase binding"/>
    <property type="evidence" value="ECO:0007669"/>
    <property type="project" value="TreeGrafter"/>
</dbReference>
<dbReference type="GO" id="GO:0000220">
    <property type="term" value="C:vacuolar proton-transporting V-type ATPase, V0 domain"/>
    <property type="evidence" value="ECO:0007669"/>
    <property type="project" value="InterPro"/>
</dbReference>
<dbReference type="STRING" id="7232.A0A484B560"/>
<keyword evidence="6 9" id="KW-1133">Transmembrane helix</keyword>
<dbReference type="EMBL" id="LSRL02000133">
    <property type="protein sequence ID" value="TDG43789.1"/>
    <property type="molecule type" value="Genomic_DNA"/>
</dbReference>
<dbReference type="Proteomes" id="UP000295192">
    <property type="component" value="Unassembled WGS sequence"/>
</dbReference>
<feature type="transmembrane region" description="Helical" evidence="9">
    <location>
        <begin position="556"/>
        <end position="578"/>
    </location>
</feature>
<evidence type="ECO:0000313" key="10">
    <source>
        <dbReference type="EMBL" id="TDG43789.1"/>
    </source>
</evidence>
<dbReference type="OrthoDB" id="10264220at2759"/>
<dbReference type="OMA" id="QDLFIVR"/>
<dbReference type="KEGG" id="dnv:108653331"/>
<name>A0A484B560_DRONA</name>
<reference evidence="10 11" key="1">
    <citation type="journal article" date="2019" name="J. Hered.">
        <title>An Improved Genome Assembly for Drosophila navojoa, the Basal Species in the mojavensis Cluster.</title>
        <authorList>
            <person name="Vanderlinde T."/>
            <person name="Dupim E.G."/>
            <person name="Nazario-Yepiz N.O."/>
            <person name="Carvalho A.B."/>
        </authorList>
    </citation>
    <scope>NUCLEOTIDE SEQUENCE [LARGE SCALE GENOMIC DNA]</scope>
    <source>
        <strain evidence="10">Navoj_Jal97</strain>
        <tissue evidence="10">Whole organism</tissue>
    </source>
</reference>
<evidence type="ECO:0000256" key="3">
    <source>
        <dbReference type="ARBA" id="ARBA00022448"/>
    </source>
</evidence>
<dbReference type="GO" id="GO:0005886">
    <property type="term" value="C:plasma membrane"/>
    <property type="evidence" value="ECO:0007669"/>
    <property type="project" value="TreeGrafter"/>
</dbReference>
<gene>
    <name evidence="10" type="ORF">AWZ03_009799</name>
</gene>
<dbReference type="PANTHER" id="PTHR11629:SF63">
    <property type="entry name" value="V-TYPE PROTON ATPASE SUBUNIT A"/>
    <property type="match status" value="1"/>
</dbReference>
<evidence type="ECO:0000256" key="8">
    <source>
        <dbReference type="ARBA" id="ARBA00023136"/>
    </source>
</evidence>
<evidence type="ECO:0000256" key="6">
    <source>
        <dbReference type="ARBA" id="ARBA00022989"/>
    </source>
</evidence>
<feature type="transmembrane region" description="Helical" evidence="9">
    <location>
        <begin position="663"/>
        <end position="686"/>
    </location>
</feature>
<feature type="transmembrane region" description="Helical" evidence="9">
    <location>
        <begin position="585"/>
        <end position="609"/>
    </location>
</feature>
<keyword evidence="5 9" id="KW-0375">Hydrogen ion transport</keyword>
<evidence type="ECO:0000313" key="11">
    <source>
        <dbReference type="Proteomes" id="UP000295192"/>
    </source>
</evidence>
<proteinExistence type="inferred from homology"/>
<sequence length="870" mass="101163">MGFFCSEEMDLCLLLLHMENAFDCLMELGHYGGMQFNNVFDEDHIMNGLYTKRVVLCSDLLRIVDYLEAQLKHADIKEVYYADVDTVHRPRESNIIRYDHKLRRVHEEATSVIEHVTTLEKRYNYMIEKNFALRHANEFLEVKRNSKAQLVYTESSIINLLRDQSQIEGHSSQLNYILGSIHVEKFPAFELLIYRFYGRNVLVRHTDSPRTSTNSKGQQKEMPPKYVVLLMTTAAAFRHKLLKICQAFQVVIFECPESPTQRMLMIEQLAKDINDLELVLGETRKAHERLLTIIANDLYIMRINLRKSLRIYDLLNRLYPIGPQDRKKYLQVECFTPKMLTDEVRRVLNNGIHATGDEEKYTAPLLIKRTRPQRHMPPTYFQLNKFTQGFQNLIDAYGIADYRELNPAPYTIITFPFLFAIMFGDMGHGILLTLFACFMIFEEKRIEQENRTTVSENEIRNILYSGRYIILLMGIFSIYVGFIYNDIMSRPINLFGSSWSCVYNESTLMGMTSQLTLNSNDPKFYSGHPYPIGVDPIWKISGEDSITTFNSLKMKLAIILGIAQMMFGLTLSAVNCIHLKRKADLFLVVIPLIIFMMCLFCYLVFLIFFKWLTYGGLKQAPYNSACAPSVLITFIDMMLMKTTEMEVKTCNTGMFPHERTLEYVLVFIALAMVPVLLAGKPIYLTCRQKQLMKHHRRHHNSEELHRSSRNTLKEMRSSLRYTIDFEDYDRRSSPKLYTLDDALEFDMSEIWIHSCIHTIESVLGSVSHTASYLRLWALSLAHSQLSDVLWNMVLERGLKNTLPIYFAVPILIAAFFVWSILTVAILVMMEGLSAFLHTLRLHWVEFQSKFFNGTGEPFRTFYFPPSTIRS</sequence>
<organism evidence="10 11">
    <name type="scientific">Drosophila navojoa</name>
    <name type="common">Fruit fly</name>
    <dbReference type="NCBI Taxonomy" id="7232"/>
    <lineage>
        <taxon>Eukaryota</taxon>
        <taxon>Metazoa</taxon>
        <taxon>Ecdysozoa</taxon>
        <taxon>Arthropoda</taxon>
        <taxon>Hexapoda</taxon>
        <taxon>Insecta</taxon>
        <taxon>Pterygota</taxon>
        <taxon>Neoptera</taxon>
        <taxon>Endopterygota</taxon>
        <taxon>Diptera</taxon>
        <taxon>Brachycera</taxon>
        <taxon>Muscomorpha</taxon>
        <taxon>Ephydroidea</taxon>
        <taxon>Drosophilidae</taxon>
        <taxon>Drosophila</taxon>
    </lineage>
</organism>
<evidence type="ECO:0000256" key="2">
    <source>
        <dbReference type="ARBA" id="ARBA00009904"/>
    </source>
</evidence>
<keyword evidence="7 9" id="KW-0406">Ion transport</keyword>
<keyword evidence="11" id="KW-1185">Reference proteome</keyword>
<evidence type="ECO:0000256" key="9">
    <source>
        <dbReference type="RuleBase" id="RU361189"/>
    </source>
</evidence>
<keyword evidence="4 9" id="KW-0812">Transmembrane</keyword>
<dbReference type="AlphaFoldDB" id="A0A484B560"/>
<dbReference type="PANTHER" id="PTHR11629">
    <property type="entry name" value="VACUOLAR PROTON ATPASES"/>
    <property type="match status" value="1"/>
</dbReference>
<comment type="caution">
    <text evidence="10">The sequence shown here is derived from an EMBL/GenBank/DDBJ whole genome shotgun (WGS) entry which is preliminary data.</text>
</comment>
<keyword evidence="3 9" id="KW-0813">Transport</keyword>
<dbReference type="GO" id="GO:0007035">
    <property type="term" value="P:vacuolar acidification"/>
    <property type="evidence" value="ECO:0007669"/>
    <property type="project" value="TreeGrafter"/>
</dbReference>
<dbReference type="InterPro" id="IPR026028">
    <property type="entry name" value="V-type_ATPase_116kDa_su_euka"/>
</dbReference>
<evidence type="ECO:0000256" key="4">
    <source>
        <dbReference type="ARBA" id="ARBA00022692"/>
    </source>
</evidence>
<comment type="similarity">
    <text evidence="2 9">Belongs to the V-ATPase 116 kDa subunit family.</text>
</comment>
<evidence type="ECO:0000256" key="1">
    <source>
        <dbReference type="ARBA" id="ARBA00004141"/>
    </source>
</evidence>
<evidence type="ECO:0000256" key="5">
    <source>
        <dbReference type="ARBA" id="ARBA00022781"/>
    </source>
</evidence>
<feature type="transmembrane region" description="Helical" evidence="9">
    <location>
        <begin position="804"/>
        <end position="829"/>
    </location>
</feature>
<keyword evidence="8 9" id="KW-0472">Membrane</keyword>
<dbReference type="InterPro" id="IPR002490">
    <property type="entry name" value="V-ATPase_116kDa_su"/>
</dbReference>
<dbReference type="Pfam" id="PF01496">
    <property type="entry name" value="V_ATPase_I"/>
    <property type="match status" value="1"/>
</dbReference>
<dbReference type="GO" id="GO:0046961">
    <property type="term" value="F:proton-transporting ATPase activity, rotational mechanism"/>
    <property type="evidence" value="ECO:0007669"/>
    <property type="project" value="InterPro"/>
</dbReference>
<evidence type="ECO:0000256" key="7">
    <source>
        <dbReference type="ARBA" id="ARBA00023065"/>
    </source>
</evidence>
<protein>
    <recommendedName>
        <fullName evidence="9">V-type proton ATPase subunit a</fullName>
    </recommendedName>
</protein>
<comment type="function">
    <text evidence="9">Essential component of the vacuolar proton pump (V-ATPase), a multimeric enzyme that catalyzes the translocation of protons across the membranes. Required for assembly and activity of the V-ATPase.</text>
</comment>
<feature type="transmembrane region" description="Helical" evidence="9">
    <location>
        <begin position="462"/>
        <end position="484"/>
    </location>
</feature>
<dbReference type="PIRSF" id="PIRSF001293">
    <property type="entry name" value="ATP6V0A1"/>
    <property type="match status" value="1"/>
</dbReference>
<feature type="transmembrane region" description="Helical" evidence="9">
    <location>
        <begin position="417"/>
        <end position="441"/>
    </location>
</feature>
<accession>A0A484B560</accession>